<dbReference type="PRINTS" id="PR01950">
    <property type="entry name" value="LANCSUPER"/>
</dbReference>
<dbReference type="SMART" id="SM01260">
    <property type="entry name" value="LANC_like"/>
    <property type="match status" value="1"/>
</dbReference>
<dbReference type="RefSeq" id="WP_093658004.1">
    <property type="nucleotide sequence ID" value="NZ_FOET01000004.1"/>
</dbReference>
<evidence type="ECO:0000313" key="2">
    <source>
        <dbReference type="EMBL" id="SEQ12188.1"/>
    </source>
</evidence>
<dbReference type="CDD" id="cd04792">
    <property type="entry name" value="LanM-like"/>
    <property type="match status" value="1"/>
</dbReference>
<dbReference type="AlphaFoldDB" id="A0A1H9DHF8"/>
<name>A0A1H9DHF8_9ACTN</name>
<keyword evidence="3" id="KW-1185">Reference proteome</keyword>
<gene>
    <name evidence="2" type="ORF">SAMN05216481_10471</name>
</gene>
<evidence type="ECO:0000259" key="1">
    <source>
        <dbReference type="Pfam" id="PF13575"/>
    </source>
</evidence>
<dbReference type="Pfam" id="PF13575">
    <property type="entry name" value="DUF4135"/>
    <property type="match status" value="1"/>
</dbReference>
<sequence length="1066" mass="111023">MTDSAALRETRTTSLPRWWWARGLTLRERLAAPGPPAGGRAADGRGRRAPWAVGDDAGFAARLADLGLDAGLAHALGDELPERLGARAAEPEWAGYIERAVTAAPVEPDGSAGFGTEGPAVFLPALRPLLSLAWSRVAARTGRSAAERSPVRAAFEERLGDRITRQAGRTLVRELHRARVAGRLPGATPRDRFASFASELGTRRGLARLFTRYPVLARMLGQSCVDAADAMAELLDRFGADYSVLVSELFAGTDPGPLVRMDLGRGDAHQGGRSVALLHFASGAAVVYKPRPLDQHSLLDEAADWLNGKVPGLGLRTPRSVRGEGYGWLEFVEHRWCASVTEADRFYRRQGALLALLYAVDGADMHYENVIACGDQPVPVDAETLLHSGLPQAETAGHDPAARALYASVHRTCLLPHLLIGEDGALDISVLGRDGAGTYPGDGLRWEDAGTDGMRVVRGPVESPAGQNQPLPPGGGAGRADHRAALLEGFRIGYDAIAGHRDELLGAQGPLTRWAHCPARLIVRSTRLYATLLEESTHPDLLGDALAREAVFAVLWTESVCDPARQRLIEYEIDDLWRGDVPLFFHRPDRTAVWTSHGARLDRVLPAAALATVREKIAAMSEVDRYDQEWVISAALAVTGANAPLRGPRSALAVRPAPAVVPEPSRLLTAACGIADEIAARAVRGGGRANWLGLEQVTGAHWAVLPMGGSLAQGYCGVALFLAQIGSLAGADRYTALAREAVRPLPPLLAALAADPELSAAAGPGALEGLGGIVYTLVRLTALLDGVGDCLPAALTALGHAVDARPSGPALPGHASLAGGLAGALPAAVLAHRVAGAPQAAGLARRVADRLLTLTAEEQAGEDRAGGPGFAHGDAGIGWALLRYAAALPEAGAAAPLPYARAGAGLLRSALEASAGEGGGARDLSWHSGLAGVASSAADALGTAGPAAPDEVLDRCVELLAGPARTGDLSLRHGTLGRLEALAVLAGRHHAGAKEALGHRAGEVLGLIEQQGHRCGTPDHVPSPGLLTGLSGIGYALLRLGFPETVPSVLLLDHSPGAQGRPHTAP</sequence>
<organism evidence="2 3">
    <name type="scientific">Streptomyces radiopugnans</name>
    <dbReference type="NCBI Taxonomy" id="403935"/>
    <lineage>
        <taxon>Bacteria</taxon>
        <taxon>Bacillati</taxon>
        <taxon>Actinomycetota</taxon>
        <taxon>Actinomycetes</taxon>
        <taxon>Kitasatosporales</taxon>
        <taxon>Streptomycetaceae</taxon>
        <taxon>Streptomyces</taxon>
    </lineage>
</organism>
<dbReference type="InterPro" id="IPR007822">
    <property type="entry name" value="LANC-like"/>
</dbReference>
<dbReference type="GO" id="GO:0005975">
    <property type="term" value="P:carbohydrate metabolic process"/>
    <property type="evidence" value="ECO:0007669"/>
    <property type="project" value="InterPro"/>
</dbReference>
<evidence type="ECO:0000313" key="3">
    <source>
        <dbReference type="Proteomes" id="UP000199055"/>
    </source>
</evidence>
<reference evidence="2 3" key="1">
    <citation type="submission" date="2016-10" db="EMBL/GenBank/DDBJ databases">
        <authorList>
            <person name="de Groot N.N."/>
        </authorList>
    </citation>
    <scope>NUCLEOTIDE SEQUENCE [LARGE SCALE GENOMIC DNA]</scope>
    <source>
        <strain evidence="2 3">CGMCC 4.3519</strain>
    </source>
</reference>
<accession>A0A1H9DHF8</accession>
<dbReference type="InterPro" id="IPR012341">
    <property type="entry name" value="6hp_glycosidase-like_sf"/>
</dbReference>
<dbReference type="InterPro" id="IPR025410">
    <property type="entry name" value="Lant_dehyd"/>
</dbReference>
<dbReference type="NCBIfam" id="TIGR03897">
    <property type="entry name" value="lanti_2_LanM"/>
    <property type="match status" value="1"/>
</dbReference>
<dbReference type="Proteomes" id="UP000199055">
    <property type="component" value="Unassembled WGS sequence"/>
</dbReference>
<dbReference type="EMBL" id="FOET01000004">
    <property type="protein sequence ID" value="SEQ12188.1"/>
    <property type="molecule type" value="Genomic_DNA"/>
</dbReference>
<dbReference type="GO" id="GO:0031179">
    <property type="term" value="P:peptide modification"/>
    <property type="evidence" value="ECO:0007669"/>
    <property type="project" value="InterPro"/>
</dbReference>
<dbReference type="STRING" id="403935.SAMN05216481_10471"/>
<dbReference type="InterPro" id="IPR017146">
    <property type="entry name" value="Lanti_2_LanM"/>
</dbReference>
<dbReference type="SUPFAM" id="SSF158745">
    <property type="entry name" value="LanC-like"/>
    <property type="match status" value="1"/>
</dbReference>
<proteinExistence type="predicted"/>
<dbReference type="PIRSF" id="PIRSF037228">
    <property type="entry name" value="Lant_mod_RumM"/>
    <property type="match status" value="1"/>
</dbReference>
<dbReference type="Gene3D" id="1.50.10.10">
    <property type="match status" value="1"/>
</dbReference>
<protein>
    <submittedName>
        <fullName evidence="2">Type 2 lantibiotic biosynthesis protein LanM</fullName>
    </submittedName>
</protein>
<feature type="domain" description="Lantibiotic biosynthesis protein dehydration" evidence="1">
    <location>
        <begin position="213"/>
        <end position="585"/>
    </location>
</feature>
<dbReference type="Pfam" id="PF05147">
    <property type="entry name" value="LANC_like"/>
    <property type="match status" value="1"/>
</dbReference>